<name>A0A381JDG3_9CLOT</name>
<keyword evidence="1" id="KW-0812">Transmembrane</keyword>
<dbReference type="EMBL" id="UFWZ01000001">
    <property type="protein sequence ID" value="SUY48447.1"/>
    <property type="molecule type" value="Genomic_DNA"/>
</dbReference>
<accession>A0A381JDG3</accession>
<dbReference type="OrthoDB" id="9895260at2"/>
<organism evidence="2 3">
    <name type="scientific">Clostridium putrefaciens</name>
    <dbReference type="NCBI Taxonomy" id="99675"/>
    <lineage>
        <taxon>Bacteria</taxon>
        <taxon>Bacillati</taxon>
        <taxon>Bacillota</taxon>
        <taxon>Clostridia</taxon>
        <taxon>Eubacteriales</taxon>
        <taxon>Clostridiaceae</taxon>
        <taxon>Clostridium</taxon>
    </lineage>
</organism>
<reference evidence="2 3" key="1">
    <citation type="submission" date="2018-06" db="EMBL/GenBank/DDBJ databases">
        <authorList>
            <consortium name="Pathogen Informatics"/>
            <person name="Doyle S."/>
        </authorList>
    </citation>
    <scope>NUCLEOTIDE SEQUENCE [LARGE SCALE GENOMIC DNA]</scope>
    <source>
        <strain evidence="2 3">NCTC9836</strain>
    </source>
</reference>
<evidence type="ECO:0000313" key="3">
    <source>
        <dbReference type="Proteomes" id="UP000254664"/>
    </source>
</evidence>
<proteinExistence type="predicted"/>
<gene>
    <name evidence="2" type="ORF">NCTC9836_02853</name>
</gene>
<sequence>MNKSKSLNILFFLESIVFLILNITLYESIIPILSVIQAYIYICFRRKLKNKKYIDKIFIFTAITIVLIIFIQDYTRLH</sequence>
<feature type="transmembrane region" description="Helical" evidence="1">
    <location>
        <begin position="57"/>
        <end position="75"/>
    </location>
</feature>
<keyword evidence="3" id="KW-1185">Reference proteome</keyword>
<protein>
    <submittedName>
        <fullName evidence="2">Uncharacterized protein</fullName>
    </submittedName>
</protein>
<evidence type="ECO:0000313" key="2">
    <source>
        <dbReference type="EMBL" id="SUY48447.1"/>
    </source>
</evidence>
<keyword evidence="1" id="KW-0472">Membrane</keyword>
<keyword evidence="1" id="KW-1133">Transmembrane helix</keyword>
<evidence type="ECO:0000256" key="1">
    <source>
        <dbReference type="SAM" id="Phobius"/>
    </source>
</evidence>
<dbReference type="Proteomes" id="UP000254664">
    <property type="component" value="Unassembled WGS sequence"/>
</dbReference>
<dbReference type="AlphaFoldDB" id="A0A381JDG3"/>
<dbReference type="RefSeq" id="WP_115642260.1">
    <property type="nucleotide sequence ID" value="NZ_UFWZ01000001.1"/>
</dbReference>